<reference evidence="2 3" key="1">
    <citation type="submission" date="2006-10" db="EMBL/GenBank/DDBJ databases">
        <authorList>
            <person name="Fleischmann R.D."/>
            <person name="Dodson R.J."/>
            <person name="Haft D.H."/>
            <person name="Merkel J.S."/>
            <person name="Nelson W.C."/>
            <person name="Fraser C.M."/>
        </authorList>
    </citation>
    <scope>NUCLEOTIDE SEQUENCE [LARGE SCALE GENOMIC DNA]</scope>
    <source>
        <strain evidence="3">ATCC 700084 / mc(2)155</strain>
    </source>
</reference>
<name>A0QZ70_MYCS2</name>
<dbReference type="KEGG" id="msm:MSMEG_3919"/>
<protein>
    <recommendedName>
        <fullName evidence="4">Transmembrane protein</fullName>
    </recommendedName>
</protein>
<evidence type="ECO:0000313" key="2">
    <source>
        <dbReference type="EMBL" id="ABK73053.1"/>
    </source>
</evidence>
<feature type="transmembrane region" description="Helical" evidence="1">
    <location>
        <begin position="46"/>
        <end position="72"/>
    </location>
</feature>
<keyword evidence="1" id="KW-1133">Transmembrane helix</keyword>
<organism evidence="2 3">
    <name type="scientific">Mycolicibacterium smegmatis (strain ATCC 700084 / mc(2)155)</name>
    <name type="common">Mycobacterium smegmatis</name>
    <dbReference type="NCBI Taxonomy" id="246196"/>
    <lineage>
        <taxon>Bacteria</taxon>
        <taxon>Bacillati</taxon>
        <taxon>Actinomycetota</taxon>
        <taxon>Actinomycetes</taxon>
        <taxon>Mycobacteriales</taxon>
        <taxon>Mycobacteriaceae</taxon>
        <taxon>Mycolicibacterium</taxon>
    </lineage>
</organism>
<dbReference type="Proteomes" id="UP000000757">
    <property type="component" value="Chromosome"/>
</dbReference>
<dbReference type="KEGG" id="msb:LJ00_19480"/>
<accession>A0QZ70</accession>
<evidence type="ECO:0000313" key="3">
    <source>
        <dbReference type="Proteomes" id="UP000000757"/>
    </source>
</evidence>
<dbReference type="EMBL" id="CP000480">
    <property type="protein sequence ID" value="ABK73053.1"/>
    <property type="molecule type" value="Genomic_DNA"/>
</dbReference>
<sequence>MSGFRMITLRSLTGPGPQTREWMARARTPETRAEIRRWSRWETTSACLLLVGAACGGATPLSGLGLAVWHVVHGDAPWLWWLLGSLAITALFLVTGSWLGCYATDRRLTALYADGHVSIGRLDKVITQPGGGDEQTSYDFVISAEVSDGVVLHRELHWGEDSSLLYPERWVRRTIRFRHNTLDPNNLRDVLFDGWVSANNGGARDR</sequence>
<dbReference type="PATRIC" id="fig|246196.19.peg.3859"/>
<proteinExistence type="predicted"/>
<dbReference type="AlphaFoldDB" id="A0QZ70"/>
<keyword evidence="1" id="KW-0472">Membrane</keyword>
<evidence type="ECO:0000256" key="1">
    <source>
        <dbReference type="SAM" id="Phobius"/>
    </source>
</evidence>
<dbReference type="STRING" id="246196.MSMEG_3919"/>
<gene>
    <name evidence="2" type="ordered locus">MSMEG_3919</name>
</gene>
<dbReference type="RefSeq" id="WP_003895373.1">
    <property type="nucleotide sequence ID" value="NC_008596.1"/>
</dbReference>
<keyword evidence="3" id="KW-1185">Reference proteome</keyword>
<keyword evidence="1" id="KW-0812">Transmembrane</keyword>
<dbReference type="OrthoDB" id="4322428at2"/>
<feature type="transmembrane region" description="Helical" evidence="1">
    <location>
        <begin position="78"/>
        <end position="99"/>
    </location>
</feature>
<dbReference type="GeneID" id="93458657"/>
<evidence type="ECO:0008006" key="4">
    <source>
        <dbReference type="Google" id="ProtNLM"/>
    </source>
</evidence>